<name>A0A9W7Y4N8_9FUNG</name>
<evidence type="ECO:0000313" key="3">
    <source>
        <dbReference type="Proteomes" id="UP001149813"/>
    </source>
</evidence>
<reference evidence="2" key="1">
    <citation type="submission" date="2022-07" db="EMBL/GenBank/DDBJ databases">
        <title>Phylogenomic reconstructions and comparative analyses of Kickxellomycotina fungi.</title>
        <authorList>
            <person name="Reynolds N.K."/>
            <person name="Stajich J.E."/>
            <person name="Barry K."/>
            <person name="Grigoriev I.V."/>
            <person name="Crous P."/>
            <person name="Smith M.E."/>
        </authorList>
    </citation>
    <scope>NUCLEOTIDE SEQUENCE</scope>
    <source>
        <strain evidence="2">NBRC 32514</strain>
    </source>
</reference>
<keyword evidence="3" id="KW-1185">Reference proteome</keyword>
<dbReference type="Proteomes" id="UP001149813">
    <property type="component" value="Unassembled WGS sequence"/>
</dbReference>
<dbReference type="InterPro" id="IPR001087">
    <property type="entry name" value="GDSL"/>
</dbReference>
<dbReference type="EMBL" id="JANBOJ010000025">
    <property type="protein sequence ID" value="KAJ1724625.1"/>
    <property type="molecule type" value="Genomic_DNA"/>
</dbReference>
<evidence type="ECO:0000256" key="1">
    <source>
        <dbReference type="ARBA" id="ARBA00022801"/>
    </source>
</evidence>
<dbReference type="InterPro" id="IPR036514">
    <property type="entry name" value="SGNH_hydro_sf"/>
</dbReference>
<dbReference type="PANTHER" id="PTHR45648">
    <property type="entry name" value="GDSL LIPASE/ACYLHYDROLASE FAMILY PROTEIN (AFU_ORTHOLOGUE AFUA_4G14700)"/>
    <property type="match status" value="1"/>
</dbReference>
<organism evidence="2 3">
    <name type="scientific">Coemansia erecta</name>
    <dbReference type="NCBI Taxonomy" id="147472"/>
    <lineage>
        <taxon>Eukaryota</taxon>
        <taxon>Fungi</taxon>
        <taxon>Fungi incertae sedis</taxon>
        <taxon>Zoopagomycota</taxon>
        <taxon>Kickxellomycotina</taxon>
        <taxon>Kickxellomycetes</taxon>
        <taxon>Kickxellales</taxon>
        <taxon>Kickxellaceae</taxon>
        <taxon>Coemansia</taxon>
    </lineage>
</organism>
<dbReference type="InterPro" id="IPR051058">
    <property type="entry name" value="GDSL_Est/Lipase"/>
</dbReference>
<keyword evidence="1" id="KW-0378">Hydrolase</keyword>
<gene>
    <name evidence="2" type="ORF">LPJ53_001111</name>
</gene>
<dbReference type="GO" id="GO:0016788">
    <property type="term" value="F:hydrolase activity, acting on ester bonds"/>
    <property type="evidence" value="ECO:0007669"/>
    <property type="project" value="InterPro"/>
</dbReference>
<dbReference type="AlphaFoldDB" id="A0A9W7Y4N8"/>
<dbReference type="Gene3D" id="3.40.50.1110">
    <property type="entry name" value="SGNH hydrolase"/>
    <property type="match status" value="1"/>
</dbReference>
<proteinExistence type="predicted"/>
<dbReference type="PANTHER" id="PTHR45648:SF22">
    <property type="entry name" value="GDSL LIPASE_ACYLHYDROLASE FAMILY PROTEIN (AFU_ORTHOLOGUE AFUA_4G14700)"/>
    <property type="match status" value="1"/>
</dbReference>
<dbReference type="OrthoDB" id="1600564at2759"/>
<dbReference type="SUPFAM" id="SSF52266">
    <property type="entry name" value="SGNH hydrolase"/>
    <property type="match status" value="1"/>
</dbReference>
<evidence type="ECO:0000313" key="2">
    <source>
        <dbReference type="EMBL" id="KAJ1724625.1"/>
    </source>
</evidence>
<sequence length="293" mass="31742">MFLGTYSKLIFLGDSNSDNGNVFRLTENTHPSPPEIYWNGRYSDGKTWTDHLSHFSDGQSLNLAYGCATIDNSLVSGTVPMPDGSRTEVPSVADQVAQLRSLAGHLNPSELVFIQVGSNDLNSLVYPGPTYQVKQDFTPEILAQKLAESVKTLCVDLGACNVVIMNVRPREQYPGILATGDPGIIQKSLTDTIALNQAIASEMAKLQDKIGDRCRIMVFDTYSFQKSITMNPAAAGIDPDWQIPVYSEPSSANASTIHSDSKPRLFVDAAHLGKRAQALLAAEVVKVLILANA</sequence>
<dbReference type="Pfam" id="PF00657">
    <property type="entry name" value="Lipase_GDSL"/>
    <property type="match status" value="1"/>
</dbReference>
<accession>A0A9W7Y4N8</accession>
<protein>
    <recommendedName>
        <fullName evidence="4">SGNH hydrolase</fullName>
    </recommendedName>
</protein>
<evidence type="ECO:0008006" key="4">
    <source>
        <dbReference type="Google" id="ProtNLM"/>
    </source>
</evidence>
<comment type="caution">
    <text evidence="2">The sequence shown here is derived from an EMBL/GenBank/DDBJ whole genome shotgun (WGS) entry which is preliminary data.</text>
</comment>